<sequence length="310" mass="35753">MSENKLKLVQCRIPVSLDEKLKQLDLNVSEEIRKALNWSVYKNLSLESGLNVSVTYSPREPRDKFRQEEYLIYAKIEGLTAGLLEETINFLLPEFNSENVEPMRIYPIAQYRAIFPGCRSQTNNRLLGTKVVNLEWNAVLIFMDSELAEDPETLLELVCRRTEEAIRKAAFDQLYINMKEMRVRDKGELEEGIFKRYHNCVINYTRPENFEAGAWQFEVVLSQEAMDNDDLIGDYFFVPKLPNRLILVDGQYARAAMNPKTNEYEITMQFINGKSKAHVYTNGISENEKPTSLKEVCDAISESIKHATGV</sequence>
<dbReference type="Proteomes" id="UP000734343">
    <property type="component" value="Unassembled WGS sequence"/>
</dbReference>
<accession>A0ABS6LQD9</accession>
<dbReference type="RefSeq" id="WP_217172008.1">
    <property type="nucleotide sequence ID" value="NZ_JAFMOW010000051.1"/>
</dbReference>
<evidence type="ECO:0000313" key="2">
    <source>
        <dbReference type="Proteomes" id="UP000734343"/>
    </source>
</evidence>
<reference evidence="1 2" key="1">
    <citation type="submission" date="2021-03" db="EMBL/GenBank/DDBJ databases">
        <title>Five novel Rahnella species.</title>
        <authorList>
            <person name="Brady C."/>
            <person name="Asselin J."/>
            <person name="Beer S."/>
            <person name="Bruberg M.B."/>
            <person name="Crampton B."/>
            <person name="Venter S."/>
            <person name="Arnold D."/>
            <person name="Denman S."/>
        </authorList>
    </citation>
    <scope>NUCLEOTIDE SEQUENCE [LARGE SCALE GENOMIC DNA]</scope>
    <source>
        <strain evidence="1 2">H11b</strain>
    </source>
</reference>
<comment type="caution">
    <text evidence="1">The sequence shown here is derived from an EMBL/GenBank/DDBJ whole genome shotgun (WGS) entry which is preliminary data.</text>
</comment>
<organism evidence="1 2">
    <name type="scientific">Rahnella bonaserana</name>
    <dbReference type="NCBI Taxonomy" id="2816248"/>
    <lineage>
        <taxon>Bacteria</taxon>
        <taxon>Pseudomonadati</taxon>
        <taxon>Pseudomonadota</taxon>
        <taxon>Gammaproteobacteria</taxon>
        <taxon>Enterobacterales</taxon>
        <taxon>Yersiniaceae</taxon>
        <taxon>Rahnella</taxon>
    </lineage>
</organism>
<protein>
    <submittedName>
        <fullName evidence="1">Uncharacterized protein</fullName>
    </submittedName>
</protein>
<name>A0ABS6LQD9_9GAMM</name>
<dbReference type="EMBL" id="JAFMOW010000051">
    <property type="protein sequence ID" value="MBU9854340.1"/>
    <property type="molecule type" value="Genomic_DNA"/>
</dbReference>
<proteinExistence type="predicted"/>
<gene>
    <name evidence="1" type="ORF">J1778_03430</name>
</gene>
<evidence type="ECO:0000313" key="1">
    <source>
        <dbReference type="EMBL" id="MBU9854340.1"/>
    </source>
</evidence>
<keyword evidence="2" id="KW-1185">Reference proteome</keyword>